<gene>
    <name evidence="2" type="ORF">CINS_1427</name>
</gene>
<dbReference type="GeneID" id="74432206"/>
<protein>
    <recommendedName>
        <fullName evidence="4">Motility protein</fullName>
    </recommendedName>
</protein>
<sequence>MGEITNNQASLMLNIATNVMKKTIEAKENAVMQVLEGVDASTAPTTTPANSSGSLDIYA</sequence>
<feature type="compositionally biased region" description="Low complexity" evidence="1">
    <location>
        <begin position="40"/>
        <end position="59"/>
    </location>
</feature>
<organism evidence="2 3">
    <name type="scientific">Campylobacter insulaenigrae NCTC 12927</name>
    <dbReference type="NCBI Taxonomy" id="1031564"/>
    <lineage>
        <taxon>Bacteria</taxon>
        <taxon>Pseudomonadati</taxon>
        <taxon>Campylobacterota</taxon>
        <taxon>Epsilonproteobacteria</taxon>
        <taxon>Campylobacterales</taxon>
        <taxon>Campylobacteraceae</taxon>
        <taxon>Campylobacter</taxon>
    </lineage>
</organism>
<accession>A0A0A8H2R0</accession>
<name>A0A0A8H2R0_9BACT</name>
<dbReference type="AlphaFoldDB" id="A0A0A8H2R0"/>
<evidence type="ECO:0008006" key="4">
    <source>
        <dbReference type="Google" id="ProtNLM"/>
    </source>
</evidence>
<feature type="region of interest" description="Disordered" evidence="1">
    <location>
        <begin position="38"/>
        <end position="59"/>
    </location>
</feature>
<evidence type="ECO:0000313" key="3">
    <source>
        <dbReference type="Proteomes" id="UP000031163"/>
    </source>
</evidence>
<dbReference type="HOGENOM" id="CLU_2951620_0_0_7"/>
<dbReference type="EMBL" id="CP007770">
    <property type="protein sequence ID" value="AJC88371.1"/>
    <property type="molecule type" value="Genomic_DNA"/>
</dbReference>
<dbReference type="Proteomes" id="UP000031163">
    <property type="component" value="Chromosome"/>
</dbReference>
<dbReference type="STRING" id="1031564.CINS_1427"/>
<reference evidence="2 3" key="1">
    <citation type="journal article" date="2014" name="Genome Biol. Evol.">
        <title>Comparative Genomics of the Campylobacter lari Group.</title>
        <authorList>
            <person name="Miller W.G."/>
            <person name="Yee E."/>
            <person name="Chapman M.H."/>
            <person name="Smith T.P."/>
            <person name="Bono J.L."/>
            <person name="Huynh S."/>
            <person name="Parker C.T."/>
            <person name="Vandamme P."/>
            <person name="Luong K."/>
            <person name="Korlach J."/>
        </authorList>
    </citation>
    <scope>NUCLEOTIDE SEQUENCE [LARGE SCALE GENOMIC DNA]</scope>
    <source>
        <strain evidence="2 3">NCTC 12927</strain>
    </source>
</reference>
<proteinExistence type="predicted"/>
<dbReference type="KEGG" id="cis:CINS_1427"/>
<evidence type="ECO:0000256" key="1">
    <source>
        <dbReference type="SAM" id="MobiDB-lite"/>
    </source>
</evidence>
<dbReference type="InterPro" id="IPR025906">
    <property type="entry name" value="YjfB_motility"/>
</dbReference>
<evidence type="ECO:0000313" key="2">
    <source>
        <dbReference type="EMBL" id="AJC88371.1"/>
    </source>
</evidence>
<dbReference type="Pfam" id="PF14070">
    <property type="entry name" value="YjfB_motility"/>
    <property type="match status" value="1"/>
</dbReference>
<dbReference type="RefSeq" id="WP_039651084.1">
    <property type="nucleotide sequence ID" value="NZ_CP007770.1"/>
</dbReference>